<organism evidence="1 2">
    <name type="scientific">Streptomyces triculaminicus</name>
    <dbReference type="NCBI Taxonomy" id="2816232"/>
    <lineage>
        <taxon>Bacteria</taxon>
        <taxon>Bacillati</taxon>
        <taxon>Actinomycetota</taxon>
        <taxon>Actinomycetes</taxon>
        <taxon>Kitasatosporales</taxon>
        <taxon>Streptomycetaceae</taxon>
        <taxon>Streptomyces</taxon>
    </lineage>
</organism>
<keyword evidence="2" id="KW-1185">Reference proteome</keyword>
<reference evidence="1" key="1">
    <citation type="submission" date="2021-03" db="EMBL/GenBank/DDBJ databases">
        <title>Streptomyces strains.</title>
        <authorList>
            <person name="Lund M.B."/>
            <person name="Toerring T."/>
        </authorList>
    </citation>
    <scope>NUCLEOTIDE SEQUENCE</scope>
    <source>
        <strain evidence="1">JCM 4242</strain>
    </source>
</reference>
<proteinExistence type="predicted"/>
<dbReference type="Proteomes" id="UP000664781">
    <property type="component" value="Unassembled WGS sequence"/>
</dbReference>
<accession>A0A939FSQ4</accession>
<dbReference type="RefSeq" id="WP_086569094.1">
    <property type="nucleotide sequence ID" value="NZ_JAFMOF010000004.1"/>
</dbReference>
<dbReference type="EMBL" id="JAFMOF010000004">
    <property type="protein sequence ID" value="MBO0656149.1"/>
    <property type="molecule type" value="Genomic_DNA"/>
</dbReference>
<dbReference type="AlphaFoldDB" id="A0A939FSQ4"/>
<comment type="caution">
    <text evidence="1">The sequence shown here is derived from an EMBL/GenBank/DDBJ whole genome shotgun (WGS) entry which is preliminary data.</text>
</comment>
<evidence type="ECO:0000313" key="1">
    <source>
        <dbReference type="EMBL" id="MBO0656149.1"/>
    </source>
</evidence>
<gene>
    <name evidence="1" type="ORF">J1792_26250</name>
</gene>
<sequence>MDTKDLARAYEELLAAVEAFTARGRVIGDADRTAADWLLTHIALTDRMLTRAARALMAGEKARVDNDGCMSREAIAAAIASSTHAERVATLRHGAAQLLELVGRMPWDMALSDVAVRLVDRGGREVFAGELKWVDVITVRTHDHLPGHVRALRQFVANRV</sequence>
<evidence type="ECO:0000313" key="2">
    <source>
        <dbReference type="Proteomes" id="UP000664781"/>
    </source>
</evidence>
<name>A0A939FSQ4_9ACTN</name>
<protein>
    <submittedName>
        <fullName evidence="1">Uncharacterized protein</fullName>
    </submittedName>
</protein>